<comment type="catalytic activity">
    <reaction evidence="7 8">
        <text>L-methionyl-tRNA(fMet) + (6R)-10-formyltetrahydrofolate = N-formyl-L-methionyl-tRNA(fMet) + (6S)-5,6,7,8-tetrahydrofolate + H(+)</text>
        <dbReference type="Rhea" id="RHEA:24380"/>
        <dbReference type="Rhea" id="RHEA-COMP:9952"/>
        <dbReference type="Rhea" id="RHEA-COMP:9953"/>
        <dbReference type="ChEBI" id="CHEBI:15378"/>
        <dbReference type="ChEBI" id="CHEBI:57453"/>
        <dbReference type="ChEBI" id="CHEBI:78530"/>
        <dbReference type="ChEBI" id="CHEBI:78844"/>
        <dbReference type="ChEBI" id="CHEBI:195366"/>
        <dbReference type="EC" id="2.1.2.9"/>
    </reaction>
</comment>
<evidence type="ECO:0000256" key="8">
    <source>
        <dbReference type="HAMAP-Rule" id="MF_00182"/>
    </source>
</evidence>
<evidence type="ECO:0000256" key="5">
    <source>
        <dbReference type="ARBA" id="ARBA00022679"/>
    </source>
</evidence>
<dbReference type="CDD" id="cd08646">
    <property type="entry name" value="FMT_core_Met-tRNA-FMT_N"/>
    <property type="match status" value="1"/>
</dbReference>
<dbReference type="SUPFAM" id="SSF50486">
    <property type="entry name" value="FMT C-terminal domain-like"/>
    <property type="match status" value="1"/>
</dbReference>
<dbReference type="InterPro" id="IPR005794">
    <property type="entry name" value="Fmt"/>
</dbReference>
<dbReference type="InterPro" id="IPR044135">
    <property type="entry name" value="Met-tRNA-FMT_C"/>
</dbReference>
<dbReference type="InterPro" id="IPR041711">
    <property type="entry name" value="Met-tRNA-FMT_N"/>
</dbReference>
<reference evidence="11 12" key="1">
    <citation type="submission" date="2020-08" db="EMBL/GenBank/DDBJ databases">
        <title>Genomic Encyclopedia of Type Strains, Phase IV (KMG-IV): sequencing the most valuable type-strain genomes for metagenomic binning, comparative biology and taxonomic classification.</title>
        <authorList>
            <person name="Goeker M."/>
        </authorList>
    </citation>
    <scope>NUCLEOTIDE SEQUENCE [LARGE SCALE GENOMIC DNA]</scope>
    <source>
        <strain evidence="11 12">DSM 102044</strain>
    </source>
</reference>
<dbReference type="NCBIfam" id="TIGR00460">
    <property type="entry name" value="fmt"/>
    <property type="match status" value="1"/>
</dbReference>
<feature type="domain" description="Formyl transferase N-terminal" evidence="9">
    <location>
        <begin position="6"/>
        <end position="180"/>
    </location>
</feature>
<dbReference type="Proteomes" id="UP000588604">
    <property type="component" value="Unassembled WGS sequence"/>
</dbReference>
<evidence type="ECO:0000313" key="11">
    <source>
        <dbReference type="EMBL" id="MBB6325628.1"/>
    </source>
</evidence>
<dbReference type="SUPFAM" id="SSF53328">
    <property type="entry name" value="Formyltransferase"/>
    <property type="match status" value="1"/>
</dbReference>
<evidence type="ECO:0000256" key="2">
    <source>
        <dbReference type="ARBA" id="ARBA00010699"/>
    </source>
</evidence>
<name>A0A841MSN3_9BACT</name>
<comment type="caution">
    <text evidence="11">The sequence shown here is derived from an EMBL/GenBank/DDBJ whole genome shotgun (WGS) entry which is preliminary data.</text>
</comment>
<evidence type="ECO:0000256" key="4">
    <source>
        <dbReference type="ARBA" id="ARBA00016014"/>
    </source>
</evidence>
<evidence type="ECO:0000256" key="1">
    <source>
        <dbReference type="ARBA" id="ARBA00002606"/>
    </source>
</evidence>
<dbReference type="InterPro" id="IPR005793">
    <property type="entry name" value="Formyl_trans_C"/>
</dbReference>
<sequence>MNKDLRIIYMGTPEFAVPAFEKLVENGWNVIAVITAPDKPKGRGQKLIPSPVKESALKLNVPVLQPTNLKDPVFQEELRNLKADLQIVVAFRMLPESVWDMPPIGTFNLHASLLPNYRGAAPINWAIINGEKETGVTTFFLKHEIDTGSILFQEKINILEEDDLGTIYEKLMTLGADLVLKTVEAISKDEIDPKPQDEAQAIHHAPKIFKETGQIDWEKSAESIHNLVRGLSPYPAAWTELDGKICKIYKTKIDEQEQSNEKAGTYFSDGKTYLRFQTGKGILEILELQLEGKKRMKTEDFLRGYKLERNL</sequence>
<dbReference type="InterPro" id="IPR036477">
    <property type="entry name" value="Formyl_transf_N_sf"/>
</dbReference>
<dbReference type="EMBL" id="JACIJO010000001">
    <property type="protein sequence ID" value="MBB6325628.1"/>
    <property type="molecule type" value="Genomic_DNA"/>
</dbReference>
<dbReference type="Gene3D" id="3.10.25.10">
    <property type="entry name" value="Formyl transferase, C-terminal domain"/>
    <property type="match status" value="1"/>
</dbReference>
<keyword evidence="12" id="KW-1185">Reference proteome</keyword>
<dbReference type="CDD" id="cd08704">
    <property type="entry name" value="Met_tRNA_FMT_C"/>
    <property type="match status" value="1"/>
</dbReference>
<accession>A0A841MSN3</accession>
<organism evidence="11 12">
    <name type="scientific">Algoriphagus iocasae</name>
    <dbReference type="NCBI Taxonomy" id="1836499"/>
    <lineage>
        <taxon>Bacteria</taxon>
        <taxon>Pseudomonadati</taxon>
        <taxon>Bacteroidota</taxon>
        <taxon>Cytophagia</taxon>
        <taxon>Cytophagales</taxon>
        <taxon>Cyclobacteriaceae</taxon>
        <taxon>Algoriphagus</taxon>
    </lineage>
</organism>
<keyword evidence="5 8" id="KW-0808">Transferase</keyword>
<evidence type="ECO:0000259" key="10">
    <source>
        <dbReference type="Pfam" id="PF02911"/>
    </source>
</evidence>
<dbReference type="HAMAP" id="MF_00182">
    <property type="entry name" value="Formyl_trans"/>
    <property type="match status" value="1"/>
</dbReference>
<dbReference type="AlphaFoldDB" id="A0A841MSN3"/>
<evidence type="ECO:0000313" key="12">
    <source>
        <dbReference type="Proteomes" id="UP000588604"/>
    </source>
</evidence>
<feature type="domain" description="Formyl transferase C-terminal" evidence="10">
    <location>
        <begin position="207"/>
        <end position="305"/>
    </location>
</feature>
<feature type="binding site" evidence="8">
    <location>
        <begin position="112"/>
        <end position="115"/>
    </location>
    <ligand>
        <name>(6S)-5,6,7,8-tetrahydrofolate</name>
        <dbReference type="ChEBI" id="CHEBI:57453"/>
    </ligand>
</feature>
<evidence type="ECO:0000259" key="9">
    <source>
        <dbReference type="Pfam" id="PF00551"/>
    </source>
</evidence>
<dbReference type="RefSeq" id="WP_184494023.1">
    <property type="nucleotide sequence ID" value="NZ_JACIJO010000001.1"/>
</dbReference>
<dbReference type="GO" id="GO:0005829">
    <property type="term" value="C:cytosol"/>
    <property type="evidence" value="ECO:0007669"/>
    <property type="project" value="TreeGrafter"/>
</dbReference>
<evidence type="ECO:0000256" key="3">
    <source>
        <dbReference type="ARBA" id="ARBA00012261"/>
    </source>
</evidence>
<dbReference type="Pfam" id="PF02911">
    <property type="entry name" value="Formyl_trans_C"/>
    <property type="match status" value="1"/>
</dbReference>
<dbReference type="InterPro" id="IPR011034">
    <property type="entry name" value="Formyl_transferase-like_C_sf"/>
</dbReference>
<dbReference type="GO" id="GO:0004479">
    <property type="term" value="F:methionyl-tRNA formyltransferase activity"/>
    <property type="evidence" value="ECO:0007669"/>
    <property type="project" value="UniProtKB-UniRule"/>
</dbReference>
<protein>
    <recommendedName>
        <fullName evidence="4 8">Methionyl-tRNA formyltransferase</fullName>
        <ecNumber evidence="3 8">2.1.2.9</ecNumber>
    </recommendedName>
</protein>
<comment type="similarity">
    <text evidence="2 8">Belongs to the Fmt family.</text>
</comment>
<dbReference type="Pfam" id="PF00551">
    <property type="entry name" value="Formyl_trans_N"/>
    <property type="match status" value="1"/>
</dbReference>
<dbReference type="InterPro" id="IPR037022">
    <property type="entry name" value="Formyl_trans_C_sf"/>
</dbReference>
<dbReference type="InterPro" id="IPR002376">
    <property type="entry name" value="Formyl_transf_N"/>
</dbReference>
<gene>
    <name evidence="8" type="primary">fmt</name>
    <name evidence="11" type="ORF">FHS59_001243</name>
</gene>
<dbReference type="PANTHER" id="PTHR11138:SF5">
    <property type="entry name" value="METHIONYL-TRNA FORMYLTRANSFERASE, MITOCHONDRIAL"/>
    <property type="match status" value="1"/>
</dbReference>
<dbReference type="EC" id="2.1.2.9" evidence="3 8"/>
<evidence type="ECO:0000256" key="7">
    <source>
        <dbReference type="ARBA" id="ARBA00048558"/>
    </source>
</evidence>
<proteinExistence type="inferred from homology"/>
<dbReference type="Gene3D" id="3.40.50.170">
    <property type="entry name" value="Formyl transferase, N-terminal domain"/>
    <property type="match status" value="1"/>
</dbReference>
<evidence type="ECO:0000256" key="6">
    <source>
        <dbReference type="ARBA" id="ARBA00022917"/>
    </source>
</evidence>
<comment type="function">
    <text evidence="1 8">Attaches a formyl group to the free amino group of methionyl-tRNA(fMet). The formyl group appears to play a dual role in the initiator identity of N-formylmethionyl-tRNA by promoting its recognition by IF2 and preventing the misappropriation of this tRNA by the elongation apparatus.</text>
</comment>
<keyword evidence="6 8" id="KW-0648">Protein biosynthesis</keyword>
<dbReference type="PANTHER" id="PTHR11138">
    <property type="entry name" value="METHIONYL-TRNA FORMYLTRANSFERASE"/>
    <property type="match status" value="1"/>
</dbReference>